<dbReference type="InterPro" id="IPR007074">
    <property type="entry name" value="LicD/FKTN/FKRP_NTP_transf"/>
</dbReference>
<dbReference type="InterPro" id="IPR009644">
    <property type="entry name" value="FKTN/MNN4/W02B3.4-1"/>
</dbReference>
<evidence type="ECO:0000256" key="2">
    <source>
        <dbReference type="ARBA" id="ARBA00022692"/>
    </source>
</evidence>
<dbReference type="PANTHER" id="PTHR15407">
    <property type="entry name" value="FUKUTIN-RELATED"/>
    <property type="match status" value="1"/>
</dbReference>
<proteinExistence type="predicted"/>
<evidence type="ECO:0000259" key="6">
    <source>
        <dbReference type="Pfam" id="PF04991"/>
    </source>
</evidence>
<dbReference type="GO" id="GO:0009100">
    <property type="term" value="P:glycoprotein metabolic process"/>
    <property type="evidence" value="ECO:0007669"/>
    <property type="project" value="UniProtKB-ARBA"/>
</dbReference>
<dbReference type="Pfam" id="PF04991">
    <property type="entry name" value="LicD"/>
    <property type="match status" value="1"/>
</dbReference>
<comment type="subcellular location">
    <subcellularLocation>
        <location evidence="1">Membrane</location>
        <topology evidence="1">Single-pass membrane protein</topology>
    </subcellularLocation>
</comment>
<dbReference type="Proteomes" id="UP000033647">
    <property type="component" value="Unassembled WGS sequence"/>
</dbReference>
<evidence type="ECO:0000313" key="8">
    <source>
        <dbReference type="Proteomes" id="UP000033647"/>
    </source>
</evidence>
<dbReference type="GO" id="GO:0016020">
    <property type="term" value="C:membrane"/>
    <property type="evidence" value="ECO:0007669"/>
    <property type="project" value="UniProtKB-SubCell"/>
</dbReference>
<gene>
    <name evidence="7" type="ORF">TI39_contig1051g00031</name>
</gene>
<evidence type="ECO:0000313" key="7">
    <source>
        <dbReference type="EMBL" id="KJX95771.1"/>
    </source>
</evidence>
<keyword evidence="4" id="KW-0472">Membrane</keyword>
<feature type="signal peptide" evidence="5">
    <location>
        <begin position="1"/>
        <end position="32"/>
    </location>
</feature>
<name>A0A0F4GEB7_9PEZI</name>
<evidence type="ECO:0000256" key="3">
    <source>
        <dbReference type="ARBA" id="ARBA00022989"/>
    </source>
</evidence>
<reference evidence="7 8" key="1">
    <citation type="submission" date="2015-03" db="EMBL/GenBank/DDBJ databases">
        <title>RNA-seq based gene annotation and comparative genomics of four Zymoseptoria species reveal species-specific pathogenicity related genes and transposable element activity.</title>
        <authorList>
            <person name="Grandaubert J."/>
            <person name="Bhattacharyya A."/>
            <person name="Stukenbrock E.H."/>
        </authorList>
    </citation>
    <scope>NUCLEOTIDE SEQUENCE [LARGE SCALE GENOMIC DNA]</scope>
    <source>
        <strain evidence="7 8">Zb18110</strain>
    </source>
</reference>
<feature type="domain" description="LicD/FKTN/FKRP nucleotidyltransferase" evidence="6">
    <location>
        <begin position="92"/>
        <end position="190"/>
    </location>
</feature>
<accession>A0A0F4GEB7</accession>
<keyword evidence="5" id="KW-0732">Signal</keyword>
<dbReference type="AlphaFoldDB" id="A0A0F4GEB7"/>
<comment type="caution">
    <text evidence="7">The sequence shown here is derived from an EMBL/GenBank/DDBJ whole genome shotgun (WGS) entry which is preliminary data.</text>
</comment>
<evidence type="ECO:0000256" key="4">
    <source>
        <dbReference type="ARBA" id="ARBA00023136"/>
    </source>
</evidence>
<dbReference type="OrthoDB" id="444255at2759"/>
<dbReference type="STRING" id="1047168.A0A0F4GEB7"/>
<evidence type="ECO:0000256" key="1">
    <source>
        <dbReference type="ARBA" id="ARBA00004167"/>
    </source>
</evidence>
<sequence>MKHLYKATTMLLPLSTLNFLLTLLILPQSTTARPPGIRYKDPDPANKYFHESVFSGHYSDHFSSTRLPLDQQSAHLSALIGAYLHTTTHLINVTTWLAHGTLLGWYWNGFILPWDSDVDVVVDEETMGMFATKWNMSTWEFDDGEGKGGVRKYVLDVNPHWVNRSKDEDNKIDARFLDMESGLFIDITTLRGNGFKMNGGDMEVMTVKDGHHYAYDDVFPLRESRFEGAPAWVPFAYPEILAEEYGEDALVDVYHKKHLFDEKVGKWVPHMAPWLAGDVQIEIERKLTRSRPKKGSG</sequence>
<dbReference type="EMBL" id="LAFY01001042">
    <property type="protein sequence ID" value="KJX95771.1"/>
    <property type="molecule type" value="Genomic_DNA"/>
</dbReference>
<keyword evidence="8" id="KW-1185">Reference proteome</keyword>
<protein>
    <recommendedName>
        <fullName evidence="6">LicD/FKTN/FKRP nucleotidyltransferase domain-containing protein</fullName>
    </recommendedName>
</protein>
<keyword evidence="3" id="KW-1133">Transmembrane helix</keyword>
<keyword evidence="2" id="KW-0812">Transmembrane</keyword>
<feature type="chain" id="PRO_5002468630" description="LicD/FKTN/FKRP nucleotidyltransferase domain-containing protein" evidence="5">
    <location>
        <begin position="33"/>
        <end position="297"/>
    </location>
</feature>
<dbReference type="PANTHER" id="PTHR15407:SF32">
    <property type="entry name" value="PROTEIN (MNN4), PUTATIVE (AFU_ORTHOLOGUE AFUA_1G03790)-RELATED"/>
    <property type="match status" value="1"/>
</dbReference>
<organism evidence="7 8">
    <name type="scientific">Zymoseptoria brevis</name>
    <dbReference type="NCBI Taxonomy" id="1047168"/>
    <lineage>
        <taxon>Eukaryota</taxon>
        <taxon>Fungi</taxon>
        <taxon>Dikarya</taxon>
        <taxon>Ascomycota</taxon>
        <taxon>Pezizomycotina</taxon>
        <taxon>Dothideomycetes</taxon>
        <taxon>Dothideomycetidae</taxon>
        <taxon>Mycosphaerellales</taxon>
        <taxon>Mycosphaerellaceae</taxon>
        <taxon>Zymoseptoria</taxon>
    </lineage>
</organism>
<evidence type="ECO:0000256" key="5">
    <source>
        <dbReference type="SAM" id="SignalP"/>
    </source>
</evidence>